<evidence type="ECO:0000256" key="1">
    <source>
        <dbReference type="SAM" id="MobiDB-lite"/>
    </source>
</evidence>
<sequence>MGVVEVLDPVAPTRSGGWKVDVSRGERSGRVSSEWFNRPDDERYLSLDDLWANVKGRSERSRSRVVQTADIRVEAARDNPERLHLMLPNAQEPVAPTHWAFGQLASIVGAPTSYLRQLPAPLAGINLQYGLTNRKRPVKPRGLTSSTAGDHPRG</sequence>
<protein>
    <recommendedName>
        <fullName evidence="4">DUF932 domain-containing protein</fullName>
    </recommendedName>
</protein>
<keyword evidence="3" id="KW-1185">Reference proteome</keyword>
<evidence type="ECO:0008006" key="4">
    <source>
        <dbReference type="Google" id="ProtNLM"/>
    </source>
</evidence>
<name>A0A238L4S6_9RHOB</name>
<dbReference type="Proteomes" id="UP000207598">
    <property type="component" value="Unassembled WGS sequence"/>
</dbReference>
<reference evidence="2 3" key="1">
    <citation type="submission" date="2017-05" db="EMBL/GenBank/DDBJ databases">
        <authorList>
            <person name="Song R."/>
            <person name="Chenine A.L."/>
            <person name="Ruprecht R.M."/>
        </authorList>
    </citation>
    <scope>NUCLEOTIDE SEQUENCE [LARGE SCALE GENOMIC DNA]</scope>
    <source>
        <strain evidence="2 3">CECT 8898</strain>
    </source>
</reference>
<gene>
    <name evidence="2" type="ORF">MAA8898_04466</name>
</gene>
<accession>A0A238L4S6</accession>
<evidence type="ECO:0000313" key="3">
    <source>
        <dbReference type="Proteomes" id="UP000207598"/>
    </source>
</evidence>
<proteinExistence type="predicted"/>
<organism evidence="2 3">
    <name type="scientific">Maliponia aquimaris</name>
    <dbReference type="NCBI Taxonomy" id="1673631"/>
    <lineage>
        <taxon>Bacteria</taxon>
        <taxon>Pseudomonadati</taxon>
        <taxon>Pseudomonadota</taxon>
        <taxon>Alphaproteobacteria</taxon>
        <taxon>Rhodobacterales</taxon>
        <taxon>Paracoccaceae</taxon>
        <taxon>Maliponia</taxon>
    </lineage>
</organism>
<dbReference type="EMBL" id="FXYF01000017">
    <property type="protein sequence ID" value="SMX49831.1"/>
    <property type="molecule type" value="Genomic_DNA"/>
</dbReference>
<feature type="region of interest" description="Disordered" evidence="1">
    <location>
        <begin position="133"/>
        <end position="154"/>
    </location>
</feature>
<evidence type="ECO:0000313" key="2">
    <source>
        <dbReference type="EMBL" id="SMX49831.1"/>
    </source>
</evidence>
<dbReference type="AlphaFoldDB" id="A0A238L4S6"/>